<sequence>MSMKKYFLPIGKRQEEVVLPEERVIYDIHGNESSVCEDVVATTTEAIRNPIGTKPLREIVHAGETVAIVISDITRLCGTSEFLPVIVAELNSVGVKDEDITVIVATGTHRGHTHEEDITVCGEDMVRRLKIVQHDSRKSEDMVLLGQTSFGNDVAISKYVANADRVILTGAVTLHPFAGFGGGRKAVMPGVAAYDSIMKNHCMTMSPVEGAGCNKACDASLLEGNPIHQDMYESCKLLDPDFLVNTVFTPDGEISEVVAGHWYEAWQKGCKDLLAMAGVHIKQLADVVIASAGGYPKDLNLYQATKCHMNAQFAVKHGGIMIFTLDCPDIKEPAIFTDCFSRNDMEQFEKDIRANFTIPAFVAFKARCIVNDVTAYLVTRPENFDFVRKTGHIPCASLQEAWELAQEKLAEQGKKDYNITIMGHASATLPILDK</sequence>
<dbReference type="PANTHER" id="PTHR33171">
    <property type="entry name" value="LAR_N DOMAIN-CONTAINING PROTEIN"/>
    <property type="match status" value="1"/>
</dbReference>
<evidence type="ECO:0000313" key="3">
    <source>
        <dbReference type="EMBL" id="OLA37101.1"/>
    </source>
</evidence>
<dbReference type="NCBIfam" id="NF033504">
    <property type="entry name" value="Ni_dep_LarA"/>
    <property type="match status" value="1"/>
</dbReference>
<dbReference type="AlphaFoldDB" id="A0A1Q6R3Z2"/>
<dbReference type="GO" id="GO:0050043">
    <property type="term" value="F:lactate racemase activity"/>
    <property type="evidence" value="ECO:0007669"/>
    <property type="project" value="InterPro"/>
</dbReference>
<feature type="domain" description="LarA-like N-terminal" evidence="1">
    <location>
        <begin position="11"/>
        <end position="208"/>
    </location>
</feature>
<feature type="domain" description="Lactate racemase C-terminal" evidence="2">
    <location>
        <begin position="283"/>
        <end position="421"/>
    </location>
</feature>
<dbReference type="Pfam" id="PF21113">
    <property type="entry name" value="LarA_C"/>
    <property type="match status" value="1"/>
</dbReference>
<dbReference type="Gene3D" id="3.90.226.30">
    <property type="match status" value="1"/>
</dbReference>
<gene>
    <name evidence="3" type="ORF">BHW43_07440</name>
</gene>
<evidence type="ECO:0000313" key="4">
    <source>
        <dbReference type="Proteomes" id="UP000186777"/>
    </source>
</evidence>
<dbReference type="Proteomes" id="UP000186777">
    <property type="component" value="Unassembled WGS sequence"/>
</dbReference>
<dbReference type="Gene3D" id="3.40.50.11440">
    <property type="match status" value="1"/>
</dbReference>
<dbReference type="STRING" id="626940.BHW43_07440"/>
<dbReference type="InterPro" id="IPR047926">
    <property type="entry name" value="Ni_dep_LarA"/>
</dbReference>
<accession>A0A1Q6R3Z2</accession>
<evidence type="ECO:0000259" key="1">
    <source>
        <dbReference type="Pfam" id="PF09861"/>
    </source>
</evidence>
<proteinExistence type="predicted"/>
<dbReference type="InterPro" id="IPR048068">
    <property type="entry name" value="LarA-like"/>
</dbReference>
<dbReference type="PANTHER" id="PTHR33171:SF17">
    <property type="entry name" value="LARA-LIKE N-TERMINAL DOMAIN-CONTAINING PROTEIN"/>
    <property type="match status" value="1"/>
</dbReference>
<name>A0A1Q6R3Z2_9FIRM</name>
<protein>
    <submittedName>
        <fullName evidence="3">Uncharacterized protein</fullName>
    </submittedName>
</protein>
<reference evidence="3 4" key="1">
    <citation type="journal article" date="2016" name="Nat. Biotechnol.">
        <title>Measurement of bacterial replication rates in microbial communities.</title>
        <authorList>
            <person name="Brown C.T."/>
            <person name="Olm M.R."/>
            <person name="Thomas B.C."/>
            <person name="Banfield J.F."/>
        </authorList>
    </citation>
    <scope>NUCLEOTIDE SEQUENCE [LARGE SCALE GENOMIC DNA]</scope>
    <source>
        <strain evidence="3">46_33</strain>
    </source>
</reference>
<dbReference type="EMBL" id="MNTG01000033">
    <property type="protein sequence ID" value="OLA37101.1"/>
    <property type="molecule type" value="Genomic_DNA"/>
</dbReference>
<evidence type="ECO:0000259" key="2">
    <source>
        <dbReference type="Pfam" id="PF21113"/>
    </source>
</evidence>
<comment type="caution">
    <text evidence="3">The sequence shown here is derived from an EMBL/GenBank/DDBJ whole genome shotgun (WGS) entry which is preliminary data.</text>
</comment>
<dbReference type="InterPro" id="IPR048520">
    <property type="entry name" value="LarA_C"/>
</dbReference>
<dbReference type="InterPro" id="IPR018657">
    <property type="entry name" value="LarA-like_N"/>
</dbReference>
<dbReference type="Pfam" id="PF09861">
    <property type="entry name" value="Lar_N"/>
    <property type="match status" value="1"/>
</dbReference>
<organism evidence="3 4">
    <name type="scientific">Phascolarctobacterium succinatutens</name>
    <dbReference type="NCBI Taxonomy" id="626940"/>
    <lineage>
        <taxon>Bacteria</taxon>
        <taxon>Bacillati</taxon>
        <taxon>Bacillota</taxon>
        <taxon>Negativicutes</taxon>
        <taxon>Acidaminococcales</taxon>
        <taxon>Acidaminococcaceae</taxon>
        <taxon>Phascolarctobacterium</taxon>
    </lineage>
</organism>
<dbReference type="InterPro" id="IPR043166">
    <property type="entry name" value="LarA-like_C"/>
</dbReference>